<dbReference type="InterPro" id="IPR036701">
    <property type="entry name" value="RraB-like_sf"/>
</dbReference>
<evidence type="ECO:0000313" key="3">
    <source>
        <dbReference type="Proteomes" id="UP000240009"/>
    </source>
</evidence>
<accession>A0A2S8FFV7</accession>
<protein>
    <recommendedName>
        <fullName evidence="1">Regulator of ribonuclease activity B domain-containing protein</fullName>
    </recommendedName>
</protein>
<gene>
    <name evidence="2" type="ORF">C5Y96_11910</name>
</gene>
<dbReference type="AlphaFoldDB" id="A0A2S8FFV7"/>
<sequence>MFDPEAKAVTAQALKQIEADGSDLSKPLEMDFFIAVPSQEAGEQIANEARKIGFETSVEEDEESGEWTCYCTKTILATVDTVFEIEENLDDLADPFGGFSDGFGTFGNKDD</sequence>
<proteinExistence type="predicted"/>
<feature type="domain" description="Regulator of ribonuclease activity B" evidence="1">
    <location>
        <begin position="9"/>
        <end position="105"/>
    </location>
</feature>
<dbReference type="SUPFAM" id="SSF89946">
    <property type="entry name" value="Hypothetical protein VC0424"/>
    <property type="match status" value="1"/>
</dbReference>
<dbReference type="RefSeq" id="WP_105353461.1">
    <property type="nucleotide sequence ID" value="NZ_PUIA01000037.1"/>
</dbReference>
<reference evidence="2 3" key="1">
    <citation type="submission" date="2018-02" db="EMBL/GenBank/DDBJ databases">
        <title>Comparative genomes isolates from brazilian mangrove.</title>
        <authorList>
            <person name="Araujo J.E."/>
            <person name="Taketani R.G."/>
            <person name="Silva M.C.P."/>
            <person name="Loureco M.V."/>
            <person name="Andreote F.D."/>
        </authorList>
    </citation>
    <scope>NUCLEOTIDE SEQUENCE [LARGE SCALE GENOMIC DNA]</scope>
    <source>
        <strain evidence="2 3">HEX-2 MGV</strain>
    </source>
</reference>
<name>A0A2S8FFV7_9BACT</name>
<dbReference type="Proteomes" id="UP000240009">
    <property type="component" value="Unassembled WGS sequence"/>
</dbReference>
<evidence type="ECO:0000259" key="1">
    <source>
        <dbReference type="Pfam" id="PF06877"/>
    </source>
</evidence>
<evidence type="ECO:0000313" key="2">
    <source>
        <dbReference type="EMBL" id="PQO31058.1"/>
    </source>
</evidence>
<dbReference type="InterPro" id="IPR009671">
    <property type="entry name" value="RraB_dom"/>
</dbReference>
<dbReference type="EMBL" id="PUIA01000037">
    <property type="protein sequence ID" value="PQO31058.1"/>
    <property type="molecule type" value="Genomic_DNA"/>
</dbReference>
<dbReference type="Pfam" id="PF06877">
    <property type="entry name" value="RraB"/>
    <property type="match status" value="1"/>
</dbReference>
<dbReference type="Gene3D" id="3.30.70.970">
    <property type="entry name" value="RraB-like"/>
    <property type="match status" value="1"/>
</dbReference>
<comment type="caution">
    <text evidence="2">The sequence shown here is derived from an EMBL/GenBank/DDBJ whole genome shotgun (WGS) entry which is preliminary data.</text>
</comment>
<dbReference type="OrthoDB" id="215572at2"/>
<organism evidence="2 3">
    <name type="scientific">Blastopirellula marina</name>
    <dbReference type="NCBI Taxonomy" id="124"/>
    <lineage>
        <taxon>Bacteria</taxon>
        <taxon>Pseudomonadati</taxon>
        <taxon>Planctomycetota</taxon>
        <taxon>Planctomycetia</taxon>
        <taxon>Pirellulales</taxon>
        <taxon>Pirellulaceae</taxon>
        <taxon>Blastopirellula</taxon>
    </lineage>
</organism>